<sequence length="63" mass="7414">MIGWAYLLYRAVRRHNARRAYRLSVQRSRQLRAEYTSIGAELLQALRAQGAAEERMHQIISQK</sequence>
<gene>
    <name evidence="1" type="ORF">GEV02_12645</name>
</gene>
<dbReference type="AlphaFoldDB" id="A0A6A7N1X7"/>
<evidence type="ECO:0000313" key="1">
    <source>
        <dbReference type="EMBL" id="MQA39005.1"/>
    </source>
</evidence>
<proteinExistence type="predicted"/>
<name>A0A6A7N1X7_9BURK</name>
<protein>
    <submittedName>
        <fullName evidence="1">Uncharacterized protein</fullName>
    </submittedName>
</protein>
<dbReference type="RefSeq" id="WP_152838303.1">
    <property type="nucleotide sequence ID" value="NZ_WHUG01000004.1"/>
</dbReference>
<evidence type="ECO:0000313" key="2">
    <source>
        <dbReference type="Proteomes" id="UP000440498"/>
    </source>
</evidence>
<dbReference type="Proteomes" id="UP000440498">
    <property type="component" value="Unassembled WGS sequence"/>
</dbReference>
<reference evidence="1 2" key="1">
    <citation type="submission" date="2019-10" db="EMBL/GenBank/DDBJ databases">
        <title>Two novel species isolated from a subtropical stream in China.</title>
        <authorList>
            <person name="Lu H."/>
        </authorList>
    </citation>
    <scope>NUCLEOTIDE SEQUENCE [LARGE SCALE GENOMIC DNA]</scope>
    <source>
        <strain evidence="1 2">FT29W</strain>
    </source>
</reference>
<keyword evidence="2" id="KW-1185">Reference proteome</keyword>
<accession>A0A6A7N1X7</accession>
<comment type="caution">
    <text evidence="1">The sequence shown here is derived from an EMBL/GenBank/DDBJ whole genome shotgun (WGS) entry which is preliminary data.</text>
</comment>
<dbReference type="EMBL" id="WHUG01000004">
    <property type="protein sequence ID" value="MQA39005.1"/>
    <property type="molecule type" value="Genomic_DNA"/>
</dbReference>
<organism evidence="1 2">
    <name type="scientific">Rugamonas aquatica</name>
    <dbReference type="NCBI Taxonomy" id="2743357"/>
    <lineage>
        <taxon>Bacteria</taxon>
        <taxon>Pseudomonadati</taxon>
        <taxon>Pseudomonadota</taxon>
        <taxon>Betaproteobacteria</taxon>
        <taxon>Burkholderiales</taxon>
        <taxon>Oxalobacteraceae</taxon>
        <taxon>Telluria group</taxon>
        <taxon>Rugamonas</taxon>
    </lineage>
</organism>